<accession>A0A7K1TFM9</accession>
<dbReference type="Gene3D" id="3.40.50.150">
    <property type="entry name" value="Vaccinia Virus protein VP39"/>
    <property type="match status" value="1"/>
</dbReference>
<protein>
    <submittedName>
        <fullName evidence="2">Methyltransferase domain-containing protein</fullName>
    </submittedName>
</protein>
<dbReference type="Proteomes" id="UP000441336">
    <property type="component" value="Unassembled WGS sequence"/>
</dbReference>
<dbReference type="AlphaFoldDB" id="A0A7K1TFM9"/>
<dbReference type="SUPFAM" id="SSF53335">
    <property type="entry name" value="S-adenosyl-L-methionine-dependent methyltransferases"/>
    <property type="match status" value="1"/>
</dbReference>
<dbReference type="GO" id="GO:0008168">
    <property type="term" value="F:methyltransferase activity"/>
    <property type="evidence" value="ECO:0007669"/>
    <property type="project" value="UniProtKB-KW"/>
</dbReference>
<dbReference type="RefSeq" id="WP_157565820.1">
    <property type="nucleotide sequence ID" value="NZ_WQKZ01000003.1"/>
</dbReference>
<dbReference type="InterPro" id="IPR030373">
    <property type="entry name" value="PABS_CS"/>
</dbReference>
<proteinExistence type="predicted"/>
<evidence type="ECO:0000313" key="3">
    <source>
        <dbReference type="Proteomes" id="UP000441336"/>
    </source>
</evidence>
<feature type="domain" description="Methyltransferase type 12" evidence="1">
    <location>
        <begin position="56"/>
        <end position="148"/>
    </location>
</feature>
<sequence length="222" mass="24376">MAVSPPQTFPPEADFGRVARFYDLLAGLAFGGALRRAQRAALVAGLPPSPTPLRVLVLGGGAGWVLSELWRHQPTAQVLYLEVSAEMLARTRARLRRQPAPPGAAVELRRGSEAALQPGEQFDVLITFFVLDCFTAEALPGALARLQAARQPSAPWLVTDFRPAQSGWRLWLIQAMYRFFGLLVGLQVQRMPPWPAELASLGLRSIWKKSFFANAIDALVLH</sequence>
<organism evidence="2 3">
    <name type="scientific">Hymenobacter ginkgonis</name>
    <dbReference type="NCBI Taxonomy" id="2682976"/>
    <lineage>
        <taxon>Bacteria</taxon>
        <taxon>Pseudomonadati</taxon>
        <taxon>Bacteroidota</taxon>
        <taxon>Cytophagia</taxon>
        <taxon>Cytophagales</taxon>
        <taxon>Hymenobacteraceae</taxon>
        <taxon>Hymenobacter</taxon>
    </lineage>
</organism>
<keyword evidence="2" id="KW-0808">Transferase</keyword>
<dbReference type="PROSITE" id="PS01330">
    <property type="entry name" value="PABS_1"/>
    <property type="match status" value="1"/>
</dbReference>
<dbReference type="CDD" id="cd02440">
    <property type="entry name" value="AdoMet_MTases"/>
    <property type="match status" value="1"/>
</dbReference>
<keyword evidence="2" id="KW-0489">Methyltransferase</keyword>
<dbReference type="InterPro" id="IPR029063">
    <property type="entry name" value="SAM-dependent_MTases_sf"/>
</dbReference>
<keyword evidence="3" id="KW-1185">Reference proteome</keyword>
<dbReference type="Pfam" id="PF08242">
    <property type="entry name" value="Methyltransf_12"/>
    <property type="match status" value="1"/>
</dbReference>
<dbReference type="GO" id="GO:0032259">
    <property type="term" value="P:methylation"/>
    <property type="evidence" value="ECO:0007669"/>
    <property type="project" value="UniProtKB-KW"/>
</dbReference>
<dbReference type="InterPro" id="IPR013217">
    <property type="entry name" value="Methyltransf_12"/>
</dbReference>
<name>A0A7K1TFM9_9BACT</name>
<dbReference type="EMBL" id="WQKZ01000003">
    <property type="protein sequence ID" value="MVN77102.1"/>
    <property type="molecule type" value="Genomic_DNA"/>
</dbReference>
<evidence type="ECO:0000259" key="1">
    <source>
        <dbReference type="Pfam" id="PF08242"/>
    </source>
</evidence>
<reference evidence="2 3" key="1">
    <citation type="submission" date="2019-12" db="EMBL/GenBank/DDBJ databases">
        <title>Hymenobacter sp. HMF4947 Genome sequencing and assembly.</title>
        <authorList>
            <person name="Kang H."/>
            <person name="Cha I."/>
            <person name="Kim H."/>
            <person name="Joh K."/>
        </authorList>
    </citation>
    <scope>NUCLEOTIDE SEQUENCE [LARGE SCALE GENOMIC DNA]</scope>
    <source>
        <strain evidence="2 3">HMF4947</strain>
    </source>
</reference>
<evidence type="ECO:0000313" key="2">
    <source>
        <dbReference type="EMBL" id="MVN77102.1"/>
    </source>
</evidence>
<comment type="caution">
    <text evidence="2">The sequence shown here is derived from an EMBL/GenBank/DDBJ whole genome shotgun (WGS) entry which is preliminary data.</text>
</comment>
<gene>
    <name evidence="2" type="ORF">GO988_12265</name>
</gene>